<name>A0A382LJR6_9ZZZZ</name>
<evidence type="ECO:0000313" key="1">
    <source>
        <dbReference type="EMBL" id="SVC36880.1"/>
    </source>
</evidence>
<protein>
    <recommendedName>
        <fullName evidence="2">(S)-ureidoglycine aminohydrolase cupin domain-containing protein</fullName>
    </recommendedName>
</protein>
<evidence type="ECO:0008006" key="2">
    <source>
        <dbReference type="Google" id="ProtNLM"/>
    </source>
</evidence>
<dbReference type="AlphaFoldDB" id="A0A382LJR6"/>
<gene>
    <name evidence="1" type="ORF">METZ01_LOCUS289734</name>
</gene>
<dbReference type="InterPro" id="IPR011051">
    <property type="entry name" value="RmlC_Cupin_sf"/>
</dbReference>
<proteinExistence type="predicted"/>
<reference evidence="1" key="1">
    <citation type="submission" date="2018-05" db="EMBL/GenBank/DDBJ databases">
        <authorList>
            <person name="Lanie J.A."/>
            <person name="Ng W.-L."/>
            <person name="Kazmierczak K.M."/>
            <person name="Andrzejewski T.M."/>
            <person name="Davidsen T.M."/>
            <person name="Wayne K.J."/>
            <person name="Tettelin H."/>
            <person name="Glass J.I."/>
            <person name="Rusch D."/>
            <person name="Podicherti R."/>
            <person name="Tsui H.-C.T."/>
            <person name="Winkler M.E."/>
        </authorList>
    </citation>
    <scope>NUCLEOTIDE SEQUENCE</scope>
</reference>
<dbReference type="SUPFAM" id="SSF51182">
    <property type="entry name" value="RmlC-like cupins"/>
    <property type="match status" value="1"/>
</dbReference>
<sequence length="121" mass="13534">MASQNIETLCDIVVSNEMGSHKSVNFGEMTCSIVDFKKGTDFTPVLSQLPTGFCQVPHWGYMINGQLDMSFSDGSEESIKTGEIFYMKPGHTGVLAEDSKFVEFSPKDDMVKLLDFFKQKM</sequence>
<accession>A0A382LJR6</accession>
<dbReference type="EMBL" id="UINC01087481">
    <property type="protein sequence ID" value="SVC36880.1"/>
    <property type="molecule type" value="Genomic_DNA"/>
</dbReference>
<organism evidence="1">
    <name type="scientific">marine metagenome</name>
    <dbReference type="NCBI Taxonomy" id="408172"/>
    <lineage>
        <taxon>unclassified sequences</taxon>
        <taxon>metagenomes</taxon>
        <taxon>ecological metagenomes</taxon>
    </lineage>
</organism>